<dbReference type="Gene3D" id="1.25.40.10">
    <property type="entry name" value="Tetratricopeptide repeat domain"/>
    <property type="match status" value="1"/>
</dbReference>
<evidence type="ECO:0000313" key="7">
    <source>
        <dbReference type="Proteomes" id="UP000663829"/>
    </source>
</evidence>
<accession>A0A816AWX4</accession>
<evidence type="ECO:0000313" key="4">
    <source>
        <dbReference type="EMBL" id="CAF1601153.1"/>
    </source>
</evidence>
<comment type="caution">
    <text evidence="4">The sequence shown here is derived from an EMBL/GenBank/DDBJ whole genome shotgun (WGS) entry which is preliminary data.</text>
</comment>
<evidence type="ECO:0000313" key="6">
    <source>
        <dbReference type="EMBL" id="CAF4478284.1"/>
    </source>
</evidence>
<dbReference type="OrthoDB" id="5986190at2759"/>
<dbReference type="EMBL" id="CAJOBC010102179">
    <property type="protein sequence ID" value="CAF4478284.1"/>
    <property type="molecule type" value="Genomic_DNA"/>
</dbReference>
<dbReference type="EMBL" id="CAJNOK010045098">
    <property type="protein sequence ID" value="CAF1577485.1"/>
    <property type="molecule type" value="Genomic_DNA"/>
</dbReference>
<dbReference type="EMBL" id="CAJOBA010068062">
    <property type="protein sequence ID" value="CAF4375268.1"/>
    <property type="molecule type" value="Genomic_DNA"/>
</dbReference>
<evidence type="ECO:0000313" key="5">
    <source>
        <dbReference type="EMBL" id="CAF4375268.1"/>
    </source>
</evidence>
<dbReference type="AlphaFoldDB" id="A0A816AWX4"/>
<dbReference type="Proteomes" id="UP000663829">
    <property type="component" value="Unassembled WGS sequence"/>
</dbReference>
<dbReference type="EMBL" id="CAJNOQ010035762">
    <property type="protein sequence ID" value="CAF1601153.1"/>
    <property type="molecule type" value="Genomic_DNA"/>
</dbReference>
<dbReference type="PANTHER" id="PTHR45641">
    <property type="entry name" value="TETRATRICOPEPTIDE REPEAT PROTEIN (AFU_ORTHOLOGUE AFUA_6G03870)"/>
    <property type="match status" value="1"/>
</dbReference>
<evidence type="ECO:0000256" key="1">
    <source>
        <dbReference type="ARBA" id="ARBA00022737"/>
    </source>
</evidence>
<name>A0A816AWX4_9BILA</name>
<proteinExistence type="predicted"/>
<gene>
    <name evidence="4" type="ORF">GPM918_LOCUS42447</name>
    <name evidence="3" type="ORF">OVA965_LOCUS40767</name>
    <name evidence="6" type="ORF">SRO942_LOCUS43678</name>
    <name evidence="5" type="ORF">TMI583_LOCUS42260</name>
</gene>
<sequence>MLYSNIASVYAANDNSSESIKYKKKALPIALKYVDSSHPTLATIYNNLAAYENLDDYERALVCYQKAIDFRKNAEETDDSKIAQTYRHIASLYDTKEDYKLALDHYQMMLECQLKSQLPLKHPELATTYDFIGWTHYKNDQSQLALKFMKKGLNIRLKNNNSSDELFST</sequence>
<evidence type="ECO:0000256" key="2">
    <source>
        <dbReference type="ARBA" id="ARBA00022803"/>
    </source>
</evidence>
<dbReference type="Proteomes" id="UP000682733">
    <property type="component" value="Unassembled WGS sequence"/>
</dbReference>
<feature type="non-terminal residue" evidence="4">
    <location>
        <position position="169"/>
    </location>
</feature>
<dbReference type="Proteomes" id="UP000677228">
    <property type="component" value="Unassembled WGS sequence"/>
</dbReference>
<protein>
    <submittedName>
        <fullName evidence="4">Uncharacterized protein</fullName>
    </submittedName>
</protein>
<dbReference type="PANTHER" id="PTHR45641:SF1">
    <property type="entry name" value="AAA+ ATPASE DOMAIN-CONTAINING PROTEIN"/>
    <property type="match status" value="1"/>
</dbReference>
<evidence type="ECO:0000313" key="3">
    <source>
        <dbReference type="EMBL" id="CAF1577485.1"/>
    </source>
</evidence>
<keyword evidence="7" id="KW-1185">Reference proteome</keyword>
<dbReference type="Proteomes" id="UP000681722">
    <property type="component" value="Unassembled WGS sequence"/>
</dbReference>
<organism evidence="4 7">
    <name type="scientific">Didymodactylos carnosus</name>
    <dbReference type="NCBI Taxonomy" id="1234261"/>
    <lineage>
        <taxon>Eukaryota</taxon>
        <taxon>Metazoa</taxon>
        <taxon>Spiralia</taxon>
        <taxon>Gnathifera</taxon>
        <taxon>Rotifera</taxon>
        <taxon>Eurotatoria</taxon>
        <taxon>Bdelloidea</taxon>
        <taxon>Philodinida</taxon>
        <taxon>Philodinidae</taxon>
        <taxon>Didymodactylos</taxon>
    </lineage>
</organism>
<keyword evidence="1" id="KW-0677">Repeat</keyword>
<keyword evidence="2" id="KW-0802">TPR repeat</keyword>
<dbReference type="InterPro" id="IPR011990">
    <property type="entry name" value="TPR-like_helical_dom_sf"/>
</dbReference>
<dbReference type="Pfam" id="PF13424">
    <property type="entry name" value="TPR_12"/>
    <property type="match status" value="1"/>
</dbReference>
<dbReference type="SMART" id="SM00028">
    <property type="entry name" value="TPR"/>
    <property type="match status" value="3"/>
</dbReference>
<dbReference type="SUPFAM" id="SSF48452">
    <property type="entry name" value="TPR-like"/>
    <property type="match status" value="1"/>
</dbReference>
<dbReference type="InterPro" id="IPR019734">
    <property type="entry name" value="TPR_rpt"/>
</dbReference>
<reference evidence="4" key="1">
    <citation type="submission" date="2021-02" db="EMBL/GenBank/DDBJ databases">
        <authorList>
            <person name="Nowell W R."/>
        </authorList>
    </citation>
    <scope>NUCLEOTIDE SEQUENCE</scope>
</reference>